<organism evidence="3 4">
    <name type="scientific">Trypanosoma theileri</name>
    <dbReference type="NCBI Taxonomy" id="67003"/>
    <lineage>
        <taxon>Eukaryota</taxon>
        <taxon>Discoba</taxon>
        <taxon>Euglenozoa</taxon>
        <taxon>Kinetoplastea</taxon>
        <taxon>Metakinetoplastina</taxon>
        <taxon>Trypanosomatida</taxon>
        <taxon>Trypanosomatidae</taxon>
        <taxon>Trypanosoma</taxon>
    </lineage>
</organism>
<keyword evidence="1" id="KW-0175">Coiled coil</keyword>
<accession>A0A1X0NQF6</accession>
<comment type="caution">
    <text evidence="3">The sequence shown here is derived from an EMBL/GenBank/DDBJ whole genome shotgun (WGS) entry which is preliminary data.</text>
</comment>
<dbReference type="RefSeq" id="XP_028880759.1">
    <property type="nucleotide sequence ID" value="XM_029027882.1"/>
</dbReference>
<dbReference type="AlphaFoldDB" id="A0A1X0NQF6"/>
<feature type="compositionally biased region" description="Low complexity" evidence="2">
    <location>
        <begin position="151"/>
        <end position="167"/>
    </location>
</feature>
<keyword evidence="4" id="KW-1185">Reference proteome</keyword>
<dbReference type="GeneID" id="39987662"/>
<evidence type="ECO:0000256" key="1">
    <source>
        <dbReference type="SAM" id="Coils"/>
    </source>
</evidence>
<dbReference type="OrthoDB" id="10567300at2759"/>
<feature type="non-terminal residue" evidence="3">
    <location>
        <position position="1"/>
    </location>
</feature>
<feature type="region of interest" description="Disordered" evidence="2">
    <location>
        <begin position="224"/>
        <end position="248"/>
    </location>
</feature>
<feature type="coiled-coil region" evidence="1">
    <location>
        <begin position="185"/>
        <end position="219"/>
    </location>
</feature>
<dbReference type="EMBL" id="NBCO01000026">
    <property type="protein sequence ID" value="ORC86693.1"/>
    <property type="molecule type" value="Genomic_DNA"/>
</dbReference>
<dbReference type="VEuPathDB" id="TriTrypDB:TM35_000261450"/>
<protein>
    <submittedName>
        <fullName evidence="3">Uncharacterized protein</fullName>
    </submittedName>
</protein>
<name>A0A1X0NQF6_9TRYP</name>
<evidence type="ECO:0000313" key="4">
    <source>
        <dbReference type="Proteomes" id="UP000192257"/>
    </source>
</evidence>
<evidence type="ECO:0000256" key="2">
    <source>
        <dbReference type="SAM" id="MobiDB-lite"/>
    </source>
</evidence>
<sequence>SNSNSNSSRLNNIHNVHKEDNKNTTTTNTTHISLPQRGTLGWRKLQALQQQCSIQEERQRFDITCEEERKMHLIIEEEFQDRLLLMTINTTNINNNNNNIQTPQKQQQQSQQQSQSQQFVWPSQTESSPYSTAGNSITPPQTTPIAKADNSHPNNNNNNSRSSRSPSYYIPHTPPMEIKEETSSEQEYTALYTSAQQQAREYEAKSAQLMAYIRQLSEELLSSVPTPTTLGSDDISTYSTGSQSTEARQQRWREKKEQRHHQQFWWMTMRRLHDVQANRAQLDREYMELSKHIRHLHTKMQGLSYNGKSQSTLHFPSFILNPDGRSVSQEMMREQQHQYHHQQTQYTLKALMAMMSSLYKKLKNTSINVLTMPLFSKGEFINFMHTLHHQPQQALKGLQLTLWFMIGSVKIILDDCTKIMMKIQRSVPITHMTPSNSLYFLLGTILRCCDTAFTNTVSLFYMSIGTSCLLYSLGTSAIGNAFHAGYDFTAEATTTALNTFLMFPFGCLLELSNVTSAATHRILTGSRQTAAYTFYFTTGAGAAAAGNMKRTIITSASLGKRVTSAAVQKTMRISHQLTVYPFYFTVGVGAAATGNVKRVILIAIKDVDRVATALGLGCMKRVLIIAVKDVEQITSTALNHMKESINTAICKAKQITPEAVQHMMRVSHQLTVYPFYFTIGIGVIAAGDVKKAVNGIVSDVKSVTSAAAHGTMAVSRQIAAHPLYFTVGVGIVAAGNVKRAVNTAVSDVKGVSVVSSVRRSADKVSVWCRVPWREIHSL</sequence>
<feature type="compositionally biased region" description="Polar residues" evidence="2">
    <location>
        <begin position="119"/>
        <end position="144"/>
    </location>
</feature>
<dbReference type="Proteomes" id="UP000192257">
    <property type="component" value="Unassembled WGS sequence"/>
</dbReference>
<feature type="region of interest" description="Disordered" evidence="2">
    <location>
        <begin position="95"/>
        <end position="175"/>
    </location>
</feature>
<gene>
    <name evidence="3" type="ORF">TM35_000261450</name>
</gene>
<feature type="compositionally biased region" description="Polar residues" evidence="2">
    <location>
        <begin position="224"/>
        <end position="247"/>
    </location>
</feature>
<feature type="compositionally biased region" description="Low complexity" evidence="2">
    <location>
        <begin position="95"/>
        <end position="118"/>
    </location>
</feature>
<evidence type="ECO:0000313" key="3">
    <source>
        <dbReference type="EMBL" id="ORC86693.1"/>
    </source>
</evidence>
<proteinExistence type="predicted"/>
<reference evidence="3 4" key="1">
    <citation type="submission" date="2017-03" db="EMBL/GenBank/DDBJ databases">
        <title>An alternative strategy for trypanosome survival in the mammalian bloodstream revealed through genome and transcriptome analysis of the ubiquitous bovine parasite Trypanosoma (Megatrypanum) theileri.</title>
        <authorList>
            <person name="Kelly S."/>
            <person name="Ivens A."/>
            <person name="Mott A."/>
            <person name="O'Neill E."/>
            <person name="Emms D."/>
            <person name="Macleod O."/>
            <person name="Voorheis P."/>
            <person name="Matthews J."/>
            <person name="Matthews K."/>
            <person name="Carrington M."/>
        </authorList>
    </citation>
    <scope>NUCLEOTIDE SEQUENCE [LARGE SCALE GENOMIC DNA]</scope>
    <source>
        <strain evidence="3">Edinburgh</strain>
    </source>
</reference>